<dbReference type="EMBL" id="LJBN01000205">
    <property type="protein sequence ID" value="OOQ83042.1"/>
    <property type="molecule type" value="Genomic_DNA"/>
</dbReference>
<sequence length="294" mass="32577">MVELVTLTTWCSQGNLQDIEGFFTKELPEVLEDGQIQLHTADSATRQTISYNLFLTRLLNTASEAGHVEVFEYLWDGFMKQQNVQVPWETVKSAARQGSLRLAEAIRKREPGFSARGEHKGPRGSRLSNTQIKVALLHGNLHYIDYLLGLGADINENFPEQSPIRATVRADIDDDIAMQRIRFLVERGALVKGSGALRESARTGRFDAVQFLHKHGADIDDIGDESTNLNSSRQSALIIAATGGNEQITRYLLQHGASINYQDQSGQTAQLAAERNGHLKLAEIIASNYSKEST</sequence>
<feature type="repeat" description="ANK" evidence="3">
    <location>
        <begin position="192"/>
        <end position="224"/>
    </location>
</feature>
<keyword evidence="2 3" id="KW-0040">ANK repeat</keyword>
<dbReference type="Proteomes" id="UP000190744">
    <property type="component" value="Unassembled WGS sequence"/>
</dbReference>
<keyword evidence="1" id="KW-0677">Repeat</keyword>
<feature type="repeat" description="ANK" evidence="3">
    <location>
        <begin position="232"/>
        <end position="264"/>
    </location>
</feature>
<dbReference type="SUPFAM" id="SSF48403">
    <property type="entry name" value="Ankyrin repeat"/>
    <property type="match status" value="1"/>
</dbReference>
<evidence type="ECO:0000256" key="2">
    <source>
        <dbReference type="ARBA" id="ARBA00023043"/>
    </source>
</evidence>
<evidence type="ECO:0000256" key="1">
    <source>
        <dbReference type="ARBA" id="ARBA00022737"/>
    </source>
</evidence>
<dbReference type="PANTHER" id="PTHR24198">
    <property type="entry name" value="ANKYRIN REPEAT AND PROTEIN KINASE DOMAIN-CONTAINING PROTEIN"/>
    <property type="match status" value="1"/>
</dbReference>
<dbReference type="InterPro" id="IPR002110">
    <property type="entry name" value="Ankyrin_rpt"/>
</dbReference>
<evidence type="ECO:0000256" key="3">
    <source>
        <dbReference type="PROSITE-ProRule" id="PRU00023"/>
    </source>
</evidence>
<accession>A0A1S9RC35</accession>
<name>A0A1S9RC35_PENBI</name>
<comment type="caution">
    <text evidence="4">The sequence shown here is derived from an EMBL/GenBank/DDBJ whole genome shotgun (WGS) entry which is preliminary data.</text>
</comment>
<dbReference type="AlphaFoldDB" id="A0A1S9RC35"/>
<dbReference type="InterPro" id="IPR036770">
    <property type="entry name" value="Ankyrin_rpt-contain_sf"/>
</dbReference>
<dbReference type="Pfam" id="PF12796">
    <property type="entry name" value="Ank_2"/>
    <property type="match status" value="1"/>
</dbReference>
<dbReference type="PROSITE" id="PS50088">
    <property type="entry name" value="ANK_REPEAT"/>
    <property type="match status" value="2"/>
</dbReference>
<dbReference type="PROSITE" id="PS50297">
    <property type="entry name" value="ANK_REP_REGION"/>
    <property type="match status" value="1"/>
</dbReference>
<dbReference type="PANTHER" id="PTHR24198:SF165">
    <property type="entry name" value="ANKYRIN REPEAT-CONTAINING PROTEIN-RELATED"/>
    <property type="match status" value="1"/>
</dbReference>
<reference evidence="5" key="1">
    <citation type="submission" date="2015-09" db="EMBL/GenBank/DDBJ databases">
        <authorList>
            <person name="Fill T.P."/>
            <person name="Baretta J.F."/>
            <person name="de Almeida L.G."/>
            <person name="Rocha M."/>
            <person name="de Souza D.H."/>
            <person name="Malavazi I."/>
            <person name="Cerdeira L.T."/>
            <person name="Hong H."/>
            <person name="Samborskyy M."/>
            <person name="de Vasconcelos A.T."/>
            <person name="Leadlay P."/>
            <person name="Rodrigues-Filho E."/>
        </authorList>
    </citation>
    <scope>NUCLEOTIDE SEQUENCE [LARGE SCALE GENOMIC DNA]</scope>
    <source>
        <strain evidence="5">LaBioMMi 136</strain>
    </source>
</reference>
<organism evidence="4 5">
    <name type="scientific">Penicillium brasilianum</name>
    <dbReference type="NCBI Taxonomy" id="104259"/>
    <lineage>
        <taxon>Eukaryota</taxon>
        <taxon>Fungi</taxon>
        <taxon>Dikarya</taxon>
        <taxon>Ascomycota</taxon>
        <taxon>Pezizomycotina</taxon>
        <taxon>Eurotiomycetes</taxon>
        <taxon>Eurotiomycetidae</taxon>
        <taxon>Eurotiales</taxon>
        <taxon>Aspergillaceae</taxon>
        <taxon>Penicillium</taxon>
    </lineage>
</organism>
<protein>
    <submittedName>
        <fullName evidence="4">Uncharacterized protein</fullName>
    </submittedName>
</protein>
<proteinExistence type="predicted"/>
<evidence type="ECO:0000313" key="4">
    <source>
        <dbReference type="EMBL" id="OOQ83042.1"/>
    </source>
</evidence>
<dbReference type="SMART" id="SM00248">
    <property type="entry name" value="ANK"/>
    <property type="match status" value="3"/>
</dbReference>
<dbReference type="Gene3D" id="1.25.40.20">
    <property type="entry name" value="Ankyrin repeat-containing domain"/>
    <property type="match status" value="1"/>
</dbReference>
<evidence type="ECO:0000313" key="5">
    <source>
        <dbReference type="Proteomes" id="UP000190744"/>
    </source>
</evidence>
<gene>
    <name evidence="4" type="ORF">PEBR_38398</name>
</gene>